<evidence type="ECO:0000313" key="11">
    <source>
        <dbReference type="Proteomes" id="UP001596270"/>
    </source>
</evidence>
<dbReference type="Pfam" id="PF02518">
    <property type="entry name" value="HATPase_c"/>
    <property type="match status" value="1"/>
</dbReference>
<protein>
    <recommendedName>
        <fullName evidence="2">histidine kinase</fullName>
        <ecNumber evidence="2">2.7.13.3</ecNumber>
    </recommendedName>
</protein>
<feature type="modified residue" description="4-aspartylphosphate" evidence="6">
    <location>
        <position position="517"/>
    </location>
</feature>
<evidence type="ECO:0000256" key="6">
    <source>
        <dbReference type="PROSITE-ProRule" id="PRU00169"/>
    </source>
</evidence>
<keyword evidence="4" id="KW-0808">Transferase</keyword>
<dbReference type="PRINTS" id="PR00344">
    <property type="entry name" value="BCTRLSENSOR"/>
</dbReference>
<proteinExistence type="predicted"/>
<evidence type="ECO:0000256" key="2">
    <source>
        <dbReference type="ARBA" id="ARBA00012438"/>
    </source>
</evidence>
<dbReference type="PROSITE" id="PS50110">
    <property type="entry name" value="RESPONSE_REGULATORY"/>
    <property type="match status" value="1"/>
</dbReference>
<dbReference type="Pfam" id="PF00512">
    <property type="entry name" value="HisKA"/>
    <property type="match status" value="1"/>
</dbReference>
<dbReference type="InterPro" id="IPR011006">
    <property type="entry name" value="CheY-like_superfamily"/>
</dbReference>
<feature type="domain" description="Histidine kinase" evidence="8">
    <location>
        <begin position="234"/>
        <end position="447"/>
    </location>
</feature>
<keyword evidence="7" id="KW-0812">Transmembrane</keyword>
<evidence type="ECO:0000259" key="9">
    <source>
        <dbReference type="PROSITE" id="PS50110"/>
    </source>
</evidence>
<dbReference type="SMART" id="SM00388">
    <property type="entry name" value="HisKA"/>
    <property type="match status" value="1"/>
</dbReference>
<comment type="caution">
    <text evidence="10">The sequence shown here is derived from an EMBL/GenBank/DDBJ whole genome shotgun (WGS) entry which is preliminary data.</text>
</comment>
<dbReference type="InterPro" id="IPR036890">
    <property type="entry name" value="HATPase_C_sf"/>
</dbReference>
<evidence type="ECO:0000256" key="7">
    <source>
        <dbReference type="SAM" id="Phobius"/>
    </source>
</evidence>
<comment type="catalytic activity">
    <reaction evidence="1">
        <text>ATP + protein L-histidine = ADP + protein N-phospho-L-histidine.</text>
        <dbReference type="EC" id="2.7.13.3"/>
    </reaction>
</comment>
<dbReference type="Pfam" id="PF00072">
    <property type="entry name" value="Response_reg"/>
    <property type="match status" value="1"/>
</dbReference>
<dbReference type="SUPFAM" id="SSF47384">
    <property type="entry name" value="Homodimeric domain of signal transducing histidine kinase"/>
    <property type="match status" value="1"/>
</dbReference>
<evidence type="ECO:0000259" key="8">
    <source>
        <dbReference type="PROSITE" id="PS50109"/>
    </source>
</evidence>
<dbReference type="SUPFAM" id="SSF55874">
    <property type="entry name" value="ATPase domain of HSP90 chaperone/DNA topoisomerase II/histidine kinase"/>
    <property type="match status" value="1"/>
</dbReference>
<dbReference type="SMART" id="SM00387">
    <property type="entry name" value="HATPase_c"/>
    <property type="match status" value="1"/>
</dbReference>
<dbReference type="PANTHER" id="PTHR43047">
    <property type="entry name" value="TWO-COMPONENT HISTIDINE PROTEIN KINASE"/>
    <property type="match status" value="1"/>
</dbReference>
<dbReference type="PROSITE" id="PS50109">
    <property type="entry name" value="HIS_KIN"/>
    <property type="match status" value="1"/>
</dbReference>
<dbReference type="RefSeq" id="WP_371438180.1">
    <property type="nucleotide sequence ID" value="NZ_JBHSRS010000083.1"/>
</dbReference>
<evidence type="ECO:0000256" key="4">
    <source>
        <dbReference type="ARBA" id="ARBA00022679"/>
    </source>
</evidence>
<dbReference type="InterPro" id="IPR003594">
    <property type="entry name" value="HATPase_dom"/>
</dbReference>
<accession>A0ABW1U153</accession>
<keyword evidence="3 6" id="KW-0597">Phosphoprotein</keyword>
<evidence type="ECO:0000256" key="1">
    <source>
        <dbReference type="ARBA" id="ARBA00000085"/>
    </source>
</evidence>
<dbReference type="InterPro" id="IPR003661">
    <property type="entry name" value="HisK_dim/P_dom"/>
</dbReference>
<dbReference type="Gene3D" id="1.10.287.130">
    <property type="match status" value="1"/>
</dbReference>
<dbReference type="Proteomes" id="UP001596270">
    <property type="component" value="Unassembled WGS sequence"/>
</dbReference>
<dbReference type="EMBL" id="JBHSRS010000083">
    <property type="protein sequence ID" value="MFC6283554.1"/>
    <property type="molecule type" value="Genomic_DNA"/>
</dbReference>
<evidence type="ECO:0000313" key="10">
    <source>
        <dbReference type="EMBL" id="MFC6283554.1"/>
    </source>
</evidence>
<dbReference type="CDD" id="cd00156">
    <property type="entry name" value="REC"/>
    <property type="match status" value="1"/>
</dbReference>
<dbReference type="SUPFAM" id="SSF52172">
    <property type="entry name" value="CheY-like"/>
    <property type="match status" value="1"/>
</dbReference>
<organism evidence="10 11">
    <name type="scientific">Polaromonas aquatica</name>
    <dbReference type="NCBI Taxonomy" id="332657"/>
    <lineage>
        <taxon>Bacteria</taxon>
        <taxon>Pseudomonadati</taxon>
        <taxon>Pseudomonadota</taxon>
        <taxon>Betaproteobacteria</taxon>
        <taxon>Burkholderiales</taxon>
        <taxon>Comamonadaceae</taxon>
        <taxon>Polaromonas</taxon>
    </lineage>
</organism>
<dbReference type="PANTHER" id="PTHR43047:SF9">
    <property type="entry name" value="HISTIDINE KINASE"/>
    <property type="match status" value="1"/>
</dbReference>
<reference evidence="11" key="1">
    <citation type="journal article" date="2019" name="Int. J. Syst. Evol. Microbiol.">
        <title>The Global Catalogue of Microorganisms (GCM) 10K type strain sequencing project: providing services to taxonomists for standard genome sequencing and annotation.</title>
        <authorList>
            <consortium name="The Broad Institute Genomics Platform"/>
            <consortium name="The Broad Institute Genome Sequencing Center for Infectious Disease"/>
            <person name="Wu L."/>
            <person name="Ma J."/>
        </authorList>
    </citation>
    <scope>NUCLEOTIDE SEQUENCE [LARGE SCALE GENOMIC DNA]</scope>
    <source>
        <strain evidence="11">CCUG 39402</strain>
    </source>
</reference>
<dbReference type="Gene3D" id="3.30.565.10">
    <property type="entry name" value="Histidine kinase-like ATPase, C-terminal domain"/>
    <property type="match status" value="1"/>
</dbReference>
<dbReference type="GO" id="GO:0016301">
    <property type="term" value="F:kinase activity"/>
    <property type="evidence" value="ECO:0007669"/>
    <property type="project" value="UniProtKB-KW"/>
</dbReference>
<dbReference type="InterPro" id="IPR004358">
    <property type="entry name" value="Sig_transdc_His_kin-like_C"/>
</dbReference>
<evidence type="ECO:0000256" key="5">
    <source>
        <dbReference type="ARBA" id="ARBA00022777"/>
    </source>
</evidence>
<dbReference type="Gene3D" id="3.40.50.2300">
    <property type="match status" value="1"/>
</dbReference>
<feature type="transmembrane region" description="Helical" evidence="7">
    <location>
        <begin position="50"/>
        <end position="70"/>
    </location>
</feature>
<keyword evidence="5 10" id="KW-0418">Kinase</keyword>
<dbReference type="InterPro" id="IPR001789">
    <property type="entry name" value="Sig_transdc_resp-reg_receiver"/>
</dbReference>
<dbReference type="EC" id="2.7.13.3" evidence="2"/>
<feature type="transmembrane region" description="Helical" evidence="7">
    <location>
        <begin position="115"/>
        <end position="132"/>
    </location>
</feature>
<feature type="transmembrane region" description="Helical" evidence="7">
    <location>
        <begin position="21"/>
        <end position="44"/>
    </location>
</feature>
<keyword evidence="7" id="KW-0472">Membrane</keyword>
<sequence>MRANPLRLAESRILVEQLRLVLGNVGSTVVPICLLAVLVLFSLSSDSNATALRTWCAAAMLANLYAFYYARKHLPDAILARQPHRIVRALIAQRAISGLVWGALIWITFDTASLAGRILAIAVVAGMAGGAVSTQSAVLPAFIAFVFPAVSIVALKLWLMGDPAYHALGLVCLLYLVSLFDQARSSARAARTTIELRFENTGLMEKLRQETLVAENARRQAEQGNVAKSKFLAAASHDLRQPIHAQGLFLDVLSRTELTPHQRELVACVGSASQASAEMLNTLLDFSRIEAGVIEPQVRAFRLQPLLNKIEREFEPQADARGLTYRSRENTLVVLSDPALVELILRNLVSNAINYTRCGGLLVACRKHGDHAVLEVWDTGIGIEQTQQREVFREFHQLGNPERDRHKGLGLGLAIADGLARTLGHDLSLASTLHRGSVFRLALPIASASLTVEPVSMEHGKPQMLGARALVIDDDETVRTAMIHLLRDWGCECEAAESIEEALALAARHAPDLVISDYRLREKRTGLEAIAALRELLGSDLPALLITGDTAPDRLREALASGIPLLHKPITPSHLYRALVTILPP</sequence>
<evidence type="ECO:0000256" key="3">
    <source>
        <dbReference type="ARBA" id="ARBA00022553"/>
    </source>
</evidence>
<feature type="transmembrane region" description="Helical" evidence="7">
    <location>
        <begin position="91"/>
        <end position="109"/>
    </location>
</feature>
<dbReference type="SMART" id="SM00448">
    <property type="entry name" value="REC"/>
    <property type="match status" value="1"/>
</dbReference>
<feature type="domain" description="Response regulatory" evidence="9">
    <location>
        <begin position="468"/>
        <end position="583"/>
    </location>
</feature>
<keyword evidence="7" id="KW-1133">Transmembrane helix</keyword>
<dbReference type="CDD" id="cd00082">
    <property type="entry name" value="HisKA"/>
    <property type="match status" value="1"/>
</dbReference>
<name>A0ABW1U153_9BURK</name>
<keyword evidence="11" id="KW-1185">Reference proteome</keyword>
<gene>
    <name evidence="10" type="ORF">ACFQND_20195</name>
</gene>
<dbReference type="InterPro" id="IPR005467">
    <property type="entry name" value="His_kinase_dom"/>
</dbReference>
<feature type="transmembrane region" description="Helical" evidence="7">
    <location>
        <begin position="139"/>
        <end position="158"/>
    </location>
</feature>
<dbReference type="InterPro" id="IPR036097">
    <property type="entry name" value="HisK_dim/P_sf"/>
</dbReference>